<evidence type="ECO:0000313" key="2">
    <source>
        <dbReference type="EMBL" id="ETN47016.1"/>
    </source>
</evidence>
<sequence length="249" mass="27892">MKPFTSLLIAIPILMIVSIIELSFISAMVGFLHGRANGFFVVDSPGSNSNSGPDTFELWAKPSVLLEDQGHTSNGAAGTGFILIGIGGLLMIWWERRRMRETTDTRPGPLFTTWLILSFLGTLLTLAALIYTFVLTQNHTGQTIDLAIAAANPAPSPYPDDEWTPENWYQAVLDQVPLRDDSDRRKIRQQLRIQRGWRWNLVPFFIVFTVVTCLGAWEWLRLRRNRGASVVAKGEKSGRIDGSFGEESR</sequence>
<dbReference type="GeneID" id="19968545"/>
<protein>
    <submittedName>
        <fullName evidence="2">Uncharacterized protein</fullName>
    </submittedName>
</protein>
<dbReference type="EMBL" id="KB822711">
    <property type="protein sequence ID" value="ETN47016.1"/>
    <property type="molecule type" value="Genomic_DNA"/>
</dbReference>
<feature type="transmembrane region" description="Helical" evidence="1">
    <location>
        <begin position="75"/>
        <end position="94"/>
    </location>
</feature>
<evidence type="ECO:0000256" key="1">
    <source>
        <dbReference type="SAM" id="Phobius"/>
    </source>
</evidence>
<gene>
    <name evidence="2" type="ORF">HMPREF1541_01206</name>
</gene>
<keyword evidence="1" id="KW-0472">Membrane</keyword>
<dbReference type="InParanoid" id="W2SE62"/>
<organism evidence="2 3">
    <name type="scientific">Cyphellophora europaea (strain CBS 101466)</name>
    <name type="common">Phialophora europaea</name>
    <dbReference type="NCBI Taxonomy" id="1220924"/>
    <lineage>
        <taxon>Eukaryota</taxon>
        <taxon>Fungi</taxon>
        <taxon>Dikarya</taxon>
        <taxon>Ascomycota</taxon>
        <taxon>Pezizomycotina</taxon>
        <taxon>Eurotiomycetes</taxon>
        <taxon>Chaetothyriomycetidae</taxon>
        <taxon>Chaetothyriales</taxon>
        <taxon>Cyphellophoraceae</taxon>
        <taxon>Cyphellophora</taxon>
    </lineage>
</organism>
<name>W2SE62_CYPE1</name>
<dbReference type="AlphaFoldDB" id="W2SE62"/>
<feature type="transmembrane region" description="Helical" evidence="1">
    <location>
        <begin position="201"/>
        <end position="220"/>
    </location>
</feature>
<proteinExistence type="predicted"/>
<dbReference type="OrthoDB" id="3597048at2759"/>
<reference evidence="2 3" key="1">
    <citation type="submission" date="2013-03" db="EMBL/GenBank/DDBJ databases">
        <title>The Genome Sequence of Phialophora europaea CBS 101466.</title>
        <authorList>
            <consortium name="The Broad Institute Genomics Platform"/>
            <person name="Cuomo C."/>
            <person name="de Hoog S."/>
            <person name="Gorbushina A."/>
            <person name="Walker B."/>
            <person name="Young S.K."/>
            <person name="Zeng Q."/>
            <person name="Gargeya S."/>
            <person name="Fitzgerald M."/>
            <person name="Haas B."/>
            <person name="Abouelleil A."/>
            <person name="Allen A.W."/>
            <person name="Alvarado L."/>
            <person name="Arachchi H.M."/>
            <person name="Berlin A.M."/>
            <person name="Chapman S.B."/>
            <person name="Gainer-Dewar J."/>
            <person name="Goldberg J."/>
            <person name="Griggs A."/>
            <person name="Gujja S."/>
            <person name="Hansen M."/>
            <person name="Howarth C."/>
            <person name="Imamovic A."/>
            <person name="Ireland A."/>
            <person name="Larimer J."/>
            <person name="McCowan C."/>
            <person name="Murphy C."/>
            <person name="Pearson M."/>
            <person name="Poon T.W."/>
            <person name="Priest M."/>
            <person name="Roberts A."/>
            <person name="Saif S."/>
            <person name="Shea T."/>
            <person name="Sisk P."/>
            <person name="Sykes S."/>
            <person name="Wortman J."/>
            <person name="Nusbaum C."/>
            <person name="Birren B."/>
        </authorList>
    </citation>
    <scope>NUCLEOTIDE SEQUENCE [LARGE SCALE GENOMIC DNA]</scope>
    <source>
        <strain evidence="2 3">CBS 101466</strain>
    </source>
</reference>
<evidence type="ECO:0000313" key="3">
    <source>
        <dbReference type="Proteomes" id="UP000030752"/>
    </source>
</evidence>
<keyword evidence="1" id="KW-1133">Transmembrane helix</keyword>
<feature type="transmembrane region" description="Helical" evidence="1">
    <location>
        <begin position="7"/>
        <end position="32"/>
    </location>
</feature>
<dbReference type="eggNOG" id="ENOG502STMW">
    <property type="taxonomic scope" value="Eukaryota"/>
</dbReference>
<keyword evidence="1" id="KW-0812">Transmembrane</keyword>
<dbReference type="Proteomes" id="UP000030752">
    <property type="component" value="Unassembled WGS sequence"/>
</dbReference>
<keyword evidence="3" id="KW-1185">Reference proteome</keyword>
<feature type="transmembrane region" description="Helical" evidence="1">
    <location>
        <begin position="114"/>
        <end position="134"/>
    </location>
</feature>
<accession>W2SE62</accession>
<dbReference type="VEuPathDB" id="FungiDB:HMPREF1541_01206"/>
<dbReference type="HOGENOM" id="CLU_082501_0_0_1"/>
<dbReference type="RefSeq" id="XP_008711728.1">
    <property type="nucleotide sequence ID" value="XM_008713506.1"/>
</dbReference>